<gene>
    <name evidence="1" type="ORF">L6452_32071</name>
</gene>
<proteinExistence type="predicted"/>
<organism evidence="1 2">
    <name type="scientific">Arctium lappa</name>
    <name type="common">Greater burdock</name>
    <name type="synonym">Lappa major</name>
    <dbReference type="NCBI Taxonomy" id="4217"/>
    <lineage>
        <taxon>Eukaryota</taxon>
        <taxon>Viridiplantae</taxon>
        <taxon>Streptophyta</taxon>
        <taxon>Embryophyta</taxon>
        <taxon>Tracheophyta</taxon>
        <taxon>Spermatophyta</taxon>
        <taxon>Magnoliopsida</taxon>
        <taxon>eudicotyledons</taxon>
        <taxon>Gunneridae</taxon>
        <taxon>Pentapetalae</taxon>
        <taxon>asterids</taxon>
        <taxon>campanulids</taxon>
        <taxon>Asterales</taxon>
        <taxon>Asteraceae</taxon>
        <taxon>Carduoideae</taxon>
        <taxon>Cardueae</taxon>
        <taxon>Arctiinae</taxon>
        <taxon>Arctium</taxon>
    </lineage>
</organism>
<comment type="caution">
    <text evidence="1">The sequence shown here is derived from an EMBL/GenBank/DDBJ whole genome shotgun (WGS) entry which is preliminary data.</text>
</comment>
<evidence type="ECO:0000313" key="1">
    <source>
        <dbReference type="EMBL" id="KAI3692257.1"/>
    </source>
</evidence>
<reference evidence="2" key="1">
    <citation type="journal article" date="2022" name="Mol. Ecol. Resour.">
        <title>The genomes of chicory, endive, great burdock and yacon provide insights into Asteraceae palaeo-polyploidization history and plant inulin production.</title>
        <authorList>
            <person name="Fan W."/>
            <person name="Wang S."/>
            <person name="Wang H."/>
            <person name="Wang A."/>
            <person name="Jiang F."/>
            <person name="Liu H."/>
            <person name="Zhao H."/>
            <person name="Xu D."/>
            <person name="Zhang Y."/>
        </authorList>
    </citation>
    <scope>NUCLEOTIDE SEQUENCE [LARGE SCALE GENOMIC DNA]</scope>
    <source>
        <strain evidence="2">cv. Niubang</strain>
    </source>
</reference>
<evidence type="ECO:0000313" key="2">
    <source>
        <dbReference type="Proteomes" id="UP001055879"/>
    </source>
</evidence>
<name>A0ACB8Z2N9_ARCLA</name>
<keyword evidence="2" id="KW-1185">Reference proteome</keyword>
<protein>
    <submittedName>
        <fullName evidence="1">Uncharacterized protein</fullName>
    </submittedName>
</protein>
<dbReference type="Proteomes" id="UP001055879">
    <property type="component" value="Linkage Group LG11"/>
</dbReference>
<accession>A0ACB8Z2N9</accession>
<dbReference type="EMBL" id="CM042057">
    <property type="protein sequence ID" value="KAI3692257.1"/>
    <property type="molecule type" value="Genomic_DNA"/>
</dbReference>
<reference evidence="1 2" key="2">
    <citation type="journal article" date="2022" name="Mol. Ecol. Resour.">
        <title>The genomes of chicory, endive, great burdock and yacon provide insights into Asteraceae paleo-polyploidization history and plant inulin production.</title>
        <authorList>
            <person name="Fan W."/>
            <person name="Wang S."/>
            <person name="Wang H."/>
            <person name="Wang A."/>
            <person name="Jiang F."/>
            <person name="Liu H."/>
            <person name="Zhao H."/>
            <person name="Xu D."/>
            <person name="Zhang Y."/>
        </authorList>
    </citation>
    <scope>NUCLEOTIDE SEQUENCE [LARGE SCALE GENOMIC DNA]</scope>
    <source>
        <strain evidence="2">cv. Niubang</strain>
    </source>
</reference>
<sequence length="2660" mass="301108">MDKNKNRTDLLAAGRKKLQQYRQKKDGKGSKPSGKANKSDRDVVTDEASSVAKSEKGKKQLPATEVPVQDLSTEPADSSLQDSTDNLVATNADDESPEFSTPSLQIEASEADEDGSNLRLANESIDALVPDKSSQIPNLDEAMPTIYSPETVNIGGKPESGYVPGTPVGLKAILDVGFARKAGELNAACGEDQVPDVGTMQAHDHSCLEPDNRTCTIEFAGDMNPVSSILDERAQVNSGDGEEDTKMEYTGSATEQTSEPDGIPAVASADDNSGDTNTDVYSDTHRFLPISDGFPSSDPTPTILPKEDVVSGGDEGITLPPTSGDSEYVSLTDVVLSGGEVTPAGLTQLAKVFQLLSEDEFRFLVAARESVSSGHVKNDDHMKSGSTEFSERLKEQLYINNFEKELIYLQLCEEWDVRKEFDQHRLQWVNDKLVFSASLGDVEGKNKILSEELARCRSELDRVTSEMEKLQMNVSSSKTELDRSSTRIEELQAELDRSERQLSNVSSELVDSRSLLSDLQVKNENLNLSVASLTDEKSKLEHQLSNVSSELVDSKSLLSDLQVKNENLNVSVASLTDEKNKLEKEKGDGILENEKLIKELMECNSVLELTQVDNVDAKRNLAHVMEEKAKLEQEKQDYASENDRLLTELAEWKRSGEGLQVENAKLNEVLTLEREDRSKLEEANEHFLHENKKFSSEILEFKNLVESLRSEIANLSESLDLVTKERTKLGEEMERLISEKEESLTELTNCKTLMKDLQMEYEKSMNDLKDGTLQIEQLSKENATLTSTSDMYEAKIREFDDWKMKSAQRDFQETILVEHNSQHAIEQSNTLEETFFQHAILDEVLKQYVSTVEAKKGELVVLCEDLRQEGINTKAKNSELTEKLHKSESRICELQVQVDKLHEQEDHMASLSSQLETLCRKLDASIATVPVTHSSETGVGQNIGTRVATSVDAAVAVIRDLQGKLEDAIKNHNLLSNSHKDMIEKIKDLEGANELVALVLHKVFDNLQKLVDDSGPSTEESQDVSPRSRQLDHLEISNYDMFIDRLIMILRERAQLESLNRKYNLELLGRIKDMEELNKRCIHPDVIMKLLGDIQSVVMLEDTEIKPDEPVSSLESIIYFLINRDRSAEKQVGLLTEKLKPKEMELIKLQNQIDDLCFSIIPCEVESHIFKESLRSAMEQLLTLRSEMQLKETEVHQSEQRVFALREKLHIAVTKGKGLIQHRDSLKQSLSATSSELEKCLHELQLKDATLQETEAKLKTYSEAGERMESLESELSYIRNSATALRESFLLKDSVLQRIEEILEDLELPEHFHVRDIIDKIDWLAKSVSQNSFPDSSWNQKGSIGAGSYPDSGSGAVDGWREDLEPASGSGDELRTNYEELQNKFYGLAEQNEMLEQSLMERNKLVQRWEEVLDKINIPPQFRSLEPEDRIEWLGAALMEANGRCDSLLQDIYDLEKVRGSLAAELEELQRRLVDLEAALQSITDEREQLSASLEVRSHDYNKVFEKAALYEVENDKLQNEVSALQLKLDEKRVDEEHIHNVHGEIRRLQDLVKDMLQVPETEDLDSSTNDIQRLEGLLRKLADKYAEHPLGEHAVGDATEEHITETSVLTRGERSAEQSGTQWELNLAVLERKLEEAEADLVRAKDERDRHVETNQSLAHEVEALEVKNQEFQKLLVQEEQKSAAVAHEVEALEVKNQEFQKLLVQEEQKSAAVAHEVEALEVKNQEFQKLLVQEEQKSAALAHEVEALEVKNQELQKLLVQEEQKSAAVREKLNVAVRKGKSLVQQRDSMKQNINDLTSEVERLKAELKVRENSLLEYQQKMKDLITSQEVMEDKDSEIRFLKNLLSEADSELQDKRNTLSMILGSLAEIDLGVELRTNDPVQKLQQIEKEWHNLQVAMSSSEQDSRKSKRAADLLLAELNEVQERNEDLLDELSRTTMEVSKLSKERDSAEAAKHESFSRLEQLSALHLEERRGQFSELMMLKSGLDQLRPGFSKIYNLLNDVLPKDLDYLYNLEANIRSSPESSDTSNIGGQSLNRSRSENKVNFRSELFLDSTTEEHHSEDDIIDLWRFVGSHMQDLITNINGLEEKLQSHSKCLHEEIIILSETVATLHREMTSHKYSLESAKEEIAWLESTGKQKETENLVLRKYILTLYETCKSSVSEFEKSKGQLVANDSSGEDLSIEGDILIRETLSVLEERITRIANRLLSLVKDFHSIQAESAEVNLKEMKATISSLQKELTEKDIQKDRICVDLVSQIKQAEATATSNLQELESSKAQISDLKGQLESVNLQHKVLEERVKELEGQESILVDLHEKVKSLTNAFTAKEKEAEALLQALDEEEAQMENLTNKITDLERLVQQKDLDLESAEAARGKALKKLSITVSKFDELHHLSETLLSEVDKLQSQLQERDSEISFLRDEITRCTSDSLLALETDKRGLGEIQDILTWLDSMISGAETPDLHLDGNKIDQVHEHKEILKKQIASIISELKDLRQVSQSKDDQLHTERSKVEDLMRRRELLENSLREKESRLSMHQNDDDSAQTASMTSEIVEVEPVINKWPQQGTSQVRSLRKVNNEQLAISIDDMDSDERDKLEDEDDDKAHGFKSLTTSKLVPRFTRPVTDFVDGLWVSCDRALMRQPVLRLKAADLVLIQQKI</sequence>